<dbReference type="PANTHER" id="PTHR48043">
    <property type="entry name" value="EG:EG0003.4 PROTEIN-RELATED"/>
    <property type="match status" value="1"/>
</dbReference>
<dbReference type="SUPFAM" id="SSF53756">
    <property type="entry name" value="UDP-Glycosyltransferase/glycogen phosphorylase"/>
    <property type="match status" value="1"/>
</dbReference>
<dbReference type="AlphaFoldDB" id="A0A0N5BTZ2"/>
<evidence type="ECO:0000256" key="1">
    <source>
        <dbReference type="ARBA" id="ARBA00004167"/>
    </source>
</evidence>
<dbReference type="GO" id="GO:0016020">
    <property type="term" value="C:membrane"/>
    <property type="evidence" value="ECO:0007669"/>
    <property type="project" value="UniProtKB-SubCell"/>
</dbReference>
<protein>
    <recommendedName>
        <fullName evidence="3">glucuronosyltransferase</fullName>
        <ecNumber evidence="3">2.4.1.17</ecNumber>
    </recommendedName>
</protein>
<evidence type="ECO:0000256" key="4">
    <source>
        <dbReference type="ARBA" id="ARBA00022676"/>
    </source>
</evidence>
<evidence type="ECO:0000313" key="13">
    <source>
        <dbReference type="Proteomes" id="UP000046392"/>
    </source>
</evidence>
<dbReference type="PANTHER" id="PTHR48043:SF150">
    <property type="entry name" value="GLUCURONOSYLTRANSFERASE"/>
    <property type="match status" value="1"/>
</dbReference>
<dbReference type="FunFam" id="3.40.50.2000:FF:000038">
    <property type="entry name" value="UDP-GlucuronosylTransferase"/>
    <property type="match status" value="1"/>
</dbReference>
<dbReference type="InterPro" id="IPR050271">
    <property type="entry name" value="UDP-glycosyltransferase"/>
</dbReference>
<feature type="signal peptide" evidence="12">
    <location>
        <begin position="1"/>
        <end position="18"/>
    </location>
</feature>
<reference evidence="14" key="1">
    <citation type="submission" date="2017-02" db="UniProtKB">
        <authorList>
            <consortium name="WormBaseParasite"/>
        </authorList>
    </citation>
    <scope>IDENTIFICATION</scope>
</reference>
<evidence type="ECO:0000256" key="9">
    <source>
        <dbReference type="ARBA" id="ARBA00023136"/>
    </source>
</evidence>
<evidence type="ECO:0000256" key="10">
    <source>
        <dbReference type="ARBA" id="ARBA00047475"/>
    </source>
</evidence>
<dbReference type="CDD" id="cd03784">
    <property type="entry name" value="GT1_Gtf-like"/>
    <property type="match status" value="1"/>
</dbReference>
<evidence type="ECO:0000256" key="7">
    <source>
        <dbReference type="ARBA" id="ARBA00022729"/>
    </source>
</evidence>
<keyword evidence="4" id="KW-0328">Glycosyltransferase</keyword>
<dbReference type="InterPro" id="IPR002213">
    <property type="entry name" value="UDP_glucos_trans"/>
</dbReference>
<keyword evidence="9 11" id="KW-0472">Membrane</keyword>
<comment type="similarity">
    <text evidence="2">Belongs to the UDP-glycosyltransferase family.</text>
</comment>
<keyword evidence="5" id="KW-0808">Transferase</keyword>
<evidence type="ECO:0000256" key="8">
    <source>
        <dbReference type="ARBA" id="ARBA00022989"/>
    </source>
</evidence>
<keyword evidence="7 12" id="KW-0732">Signal</keyword>
<name>A0A0N5BTZ2_STREA</name>
<organism evidence="13 14">
    <name type="scientific">Strongyloides papillosus</name>
    <name type="common">Intestinal threadworm</name>
    <dbReference type="NCBI Taxonomy" id="174720"/>
    <lineage>
        <taxon>Eukaryota</taxon>
        <taxon>Metazoa</taxon>
        <taxon>Ecdysozoa</taxon>
        <taxon>Nematoda</taxon>
        <taxon>Chromadorea</taxon>
        <taxon>Rhabditida</taxon>
        <taxon>Tylenchina</taxon>
        <taxon>Panagrolaimomorpha</taxon>
        <taxon>Strongyloidoidea</taxon>
        <taxon>Strongyloididae</taxon>
        <taxon>Strongyloides</taxon>
    </lineage>
</organism>
<proteinExistence type="inferred from homology"/>
<dbReference type="Gene3D" id="3.40.50.2000">
    <property type="entry name" value="Glycogen Phosphorylase B"/>
    <property type="match status" value="1"/>
</dbReference>
<evidence type="ECO:0000256" key="6">
    <source>
        <dbReference type="ARBA" id="ARBA00022692"/>
    </source>
</evidence>
<accession>A0A0N5BTZ2</accession>
<evidence type="ECO:0000256" key="11">
    <source>
        <dbReference type="SAM" id="Phobius"/>
    </source>
</evidence>
<dbReference type="EC" id="2.4.1.17" evidence="3"/>
<keyword evidence="6 11" id="KW-0812">Transmembrane</keyword>
<keyword evidence="13" id="KW-1185">Reference proteome</keyword>
<comment type="subcellular location">
    <subcellularLocation>
        <location evidence="1">Membrane</location>
        <topology evidence="1">Single-pass membrane protein</topology>
    </subcellularLocation>
</comment>
<dbReference type="GO" id="GO:0015020">
    <property type="term" value="F:glucuronosyltransferase activity"/>
    <property type="evidence" value="ECO:0007669"/>
    <property type="project" value="UniProtKB-EC"/>
</dbReference>
<dbReference type="Proteomes" id="UP000046392">
    <property type="component" value="Unplaced"/>
</dbReference>
<feature type="chain" id="PRO_5005895157" description="glucuronosyltransferase" evidence="12">
    <location>
        <begin position="19"/>
        <end position="525"/>
    </location>
</feature>
<comment type="catalytic activity">
    <reaction evidence="10">
        <text>glucuronate acceptor + UDP-alpha-D-glucuronate = acceptor beta-D-glucuronoside + UDP + H(+)</text>
        <dbReference type="Rhea" id="RHEA:21032"/>
        <dbReference type="ChEBI" id="CHEBI:15378"/>
        <dbReference type="ChEBI" id="CHEBI:58052"/>
        <dbReference type="ChEBI" id="CHEBI:58223"/>
        <dbReference type="ChEBI" id="CHEBI:132367"/>
        <dbReference type="ChEBI" id="CHEBI:132368"/>
        <dbReference type="EC" id="2.4.1.17"/>
    </reaction>
</comment>
<evidence type="ECO:0000256" key="5">
    <source>
        <dbReference type="ARBA" id="ARBA00022679"/>
    </source>
</evidence>
<sequence>MKQLLLFILWSSFLLGDAYKILVLNPKFSYSHVQFVGKIAEILVEDGNEVVQLVIEMDYSIKTNGTEKSKNVLYRGTESVIKRLSKSSNHLDAWKTEPGSIEQIDLIMDIIESNRDVGTQMIYDKDLSNWIKEQKFDMAVSEVFNTYAFGIFKSWDIETTIAVSAIPLVETYRKWYGMGYPASYIPGINMNFNDKMTYSERFQNYLNFIILRVLFEFDKTYNYAAMLKEVYPDRDIDHEYEVGEVSFLFLNTHPYLDFPQTLPPKIQEIGGIAIPEKKPLSKEWDDILNKRKINVLLSFGTVVQTKNMPSNIRANIINTFLSFKDVTFIWKVDKTDVDVGKEYDNIIMSSWIPQSDLLADERLYLFITHCGLNSFMELTHHGKVALAIPFLADQFRNSQLLKKGGSGRAVDKKTLENGEEFINIIRDMLQNSEYKKKALRIQEMIKSRPLGPKEVFLKHIEIAKKFKKLPELDLGSRDMNFIQYYNYDVILPIILLISFIIYAIIIAIKKTICIFFNFKSKSKIE</sequence>
<dbReference type="Pfam" id="PF00201">
    <property type="entry name" value="UDPGT"/>
    <property type="match status" value="1"/>
</dbReference>
<evidence type="ECO:0000256" key="2">
    <source>
        <dbReference type="ARBA" id="ARBA00009995"/>
    </source>
</evidence>
<dbReference type="WBParaSite" id="SPAL_0000931700.1">
    <property type="protein sequence ID" value="SPAL_0000931700.1"/>
    <property type="gene ID" value="SPAL_0000931700"/>
</dbReference>
<keyword evidence="8 11" id="KW-1133">Transmembrane helix</keyword>
<evidence type="ECO:0000256" key="12">
    <source>
        <dbReference type="SAM" id="SignalP"/>
    </source>
</evidence>
<evidence type="ECO:0000256" key="3">
    <source>
        <dbReference type="ARBA" id="ARBA00012544"/>
    </source>
</evidence>
<evidence type="ECO:0000313" key="14">
    <source>
        <dbReference type="WBParaSite" id="SPAL_0000931700.1"/>
    </source>
</evidence>
<feature type="transmembrane region" description="Helical" evidence="11">
    <location>
        <begin position="489"/>
        <end position="508"/>
    </location>
</feature>